<feature type="transmembrane region" description="Helical" evidence="7">
    <location>
        <begin position="282"/>
        <end position="303"/>
    </location>
</feature>
<evidence type="ECO:0000256" key="2">
    <source>
        <dbReference type="ARBA" id="ARBA00006279"/>
    </source>
</evidence>
<dbReference type="PANTHER" id="PTHR11660:SF57">
    <property type="entry name" value="SOLUTE CARRIER FAMILY 40 MEMBER"/>
    <property type="match status" value="1"/>
</dbReference>
<evidence type="ECO:0000313" key="10">
    <source>
        <dbReference type="Proteomes" id="UP001285441"/>
    </source>
</evidence>
<comment type="subcellular location">
    <subcellularLocation>
        <location evidence="1 7">Membrane</location>
        <topology evidence="1 7">Multi-pass membrane protein</topology>
    </subcellularLocation>
</comment>
<dbReference type="AlphaFoldDB" id="A0AAE0K1S4"/>
<comment type="caution">
    <text evidence="7">Lacks conserved residue(s) required for the propagation of feature annotation.</text>
</comment>
<keyword evidence="7" id="KW-0406">Ion transport</keyword>
<evidence type="ECO:0000256" key="3">
    <source>
        <dbReference type="ARBA" id="ARBA00022448"/>
    </source>
</evidence>
<evidence type="ECO:0000256" key="1">
    <source>
        <dbReference type="ARBA" id="ARBA00004141"/>
    </source>
</evidence>
<comment type="similarity">
    <text evidence="2 7">Belongs to the ferroportin (FP) (TC 2.A.100) family. SLC40A subfamily.</text>
</comment>
<feature type="compositionally biased region" description="Polar residues" evidence="8">
    <location>
        <begin position="233"/>
        <end position="245"/>
    </location>
</feature>
<name>A0AAE0K1S4_9PEZI</name>
<keyword evidence="10" id="KW-1185">Reference proteome</keyword>
<evidence type="ECO:0000256" key="4">
    <source>
        <dbReference type="ARBA" id="ARBA00022692"/>
    </source>
</evidence>
<gene>
    <name evidence="9" type="ORF">B0H63DRAFT_404034</name>
</gene>
<feature type="transmembrane region" description="Helical" evidence="7">
    <location>
        <begin position="33"/>
        <end position="56"/>
    </location>
</feature>
<keyword evidence="6 7" id="KW-0472">Membrane</keyword>
<dbReference type="Pfam" id="PF06963">
    <property type="entry name" value="FPN1"/>
    <property type="match status" value="1"/>
</dbReference>
<comment type="function">
    <text evidence="7">May be involved in iron transport and iron homeostasis.</text>
</comment>
<feature type="transmembrane region" description="Helical" evidence="7">
    <location>
        <begin position="441"/>
        <end position="462"/>
    </location>
</feature>
<dbReference type="InterPro" id="IPR036259">
    <property type="entry name" value="MFS_trans_sf"/>
</dbReference>
<dbReference type="Proteomes" id="UP001285441">
    <property type="component" value="Unassembled WGS sequence"/>
</dbReference>
<evidence type="ECO:0000256" key="7">
    <source>
        <dbReference type="RuleBase" id="RU365065"/>
    </source>
</evidence>
<accession>A0AAE0K1S4</accession>
<dbReference type="GO" id="GO:0016020">
    <property type="term" value="C:membrane"/>
    <property type="evidence" value="ECO:0007669"/>
    <property type="project" value="UniProtKB-SubCell"/>
</dbReference>
<proteinExistence type="inferred from homology"/>
<dbReference type="CDD" id="cd17480">
    <property type="entry name" value="MFS_SLC40A1_like"/>
    <property type="match status" value="1"/>
</dbReference>
<evidence type="ECO:0000313" key="9">
    <source>
        <dbReference type="EMBL" id="KAK3368514.1"/>
    </source>
</evidence>
<dbReference type="EMBL" id="JAULSW010000010">
    <property type="protein sequence ID" value="KAK3368514.1"/>
    <property type="molecule type" value="Genomic_DNA"/>
</dbReference>
<dbReference type="InterPro" id="IPR009716">
    <property type="entry name" value="Ferroportin-1"/>
</dbReference>
<keyword evidence="4 7" id="KW-0812">Transmembrane</keyword>
<comment type="caution">
    <text evidence="9">The sequence shown here is derived from an EMBL/GenBank/DDBJ whole genome shotgun (WGS) entry which is preliminary data.</text>
</comment>
<reference evidence="9" key="2">
    <citation type="submission" date="2023-06" db="EMBL/GenBank/DDBJ databases">
        <authorList>
            <consortium name="Lawrence Berkeley National Laboratory"/>
            <person name="Haridas S."/>
            <person name="Hensen N."/>
            <person name="Bonometti L."/>
            <person name="Westerberg I."/>
            <person name="Brannstrom I.O."/>
            <person name="Guillou S."/>
            <person name="Cros-Aarteil S."/>
            <person name="Calhoun S."/>
            <person name="Kuo A."/>
            <person name="Mondo S."/>
            <person name="Pangilinan J."/>
            <person name="Riley R."/>
            <person name="LaButti K."/>
            <person name="Andreopoulos B."/>
            <person name="Lipzen A."/>
            <person name="Chen C."/>
            <person name="Yanf M."/>
            <person name="Daum C."/>
            <person name="Ng V."/>
            <person name="Clum A."/>
            <person name="Steindorff A."/>
            <person name="Ohm R."/>
            <person name="Martin F."/>
            <person name="Silar P."/>
            <person name="Natvig D."/>
            <person name="Lalanne C."/>
            <person name="Gautier V."/>
            <person name="Ament-velasquez S.L."/>
            <person name="Kruys A."/>
            <person name="Hutchinson M.I."/>
            <person name="Powell A.J."/>
            <person name="Barry K."/>
            <person name="Miller A.N."/>
            <person name="Grigoriev I.V."/>
            <person name="Debuchy R."/>
            <person name="Gladieux P."/>
            <person name="Thoren M.H."/>
            <person name="Johannesson H."/>
        </authorList>
    </citation>
    <scope>NUCLEOTIDE SEQUENCE</scope>
    <source>
        <strain evidence="9">CBS 232.78</strain>
    </source>
</reference>
<dbReference type="GO" id="GO:0005381">
    <property type="term" value="F:iron ion transmembrane transporter activity"/>
    <property type="evidence" value="ECO:0007669"/>
    <property type="project" value="UniProtKB-UniRule"/>
</dbReference>
<keyword evidence="5 7" id="KW-1133">Transmembrane helix</keyword>
<organism evidence="9 10">
    <name type="scientific">Podospora didyma</name>
    <dbReference type="NCBI Taxonomy" id="330526"/>
    <lineage>
        <taxon>Eukaryota</taxon>
        <taxon>Fungi</taxon>
        <taxon>Dikarya</taxon>
        <taxon>Ascomycota</taxon>
        <taxon>Pezizomycotina</taxon>
        <taxon>Sordariomycetes</taxon>
        <taxon>Sordariomycetidae</taxon>
        <taxon>Sordariales</taxon>
        <taxon>Podosporaceae</taxon>
        <taxon>Podospora</taxon>
    </lineage>
</organism>
<keyword evidence="3 7" id="KW-0813">Transport</keyword>
<evidence type="ECO:0000256" key="8">
    <source>
        <dbReference type="SAM" id="MobiDB-lite"/>
    </source>
</evidence>
<feature type="transmembrane region" description="Helical" evidence="7">
    <location>
        <begin position="171"/>
        <end position="191"/>
    </location>
</feature>
<feature type="transmembrane region" description="Helical" evidence="7">
    <location>
        <begin position="338"/>
        <end position="359"/>
    </location>
</feature>
<evidence type="ECO:0000256" key="5">
    <source>
        <dbReference type="ARBA" id="ARBA00022989"/>
    </source>
</evidence>
<sequence length="483" mass="53288">MSNDGPAPVPTRLAARLYTSHFLSTWNSRLFEFGVVLFIASVFPGTLMPVSVYGLVRSAAAILFAQPVGSWIDSGNRLTVVRASIIGQRVSVVASCGIFWVLEQKRDGLEGRLKTVLFTVAVLLACVEKLCSMMNLISVERDWVVVITEDNEDARRTLNARMRRIDLLCKLLGPLAISTVAIASTLTAIWTTLAMNIVSVVVEYRCIAVYQMVPFLQRSPRASSRSDEEVVEPNNTQNASQEAGKASSWSSLKQVTHRILPISSLPFYFHHPAFLPSLSLSLLYLTVLSFSGQMITFLVSAGYTSLHVGIARTVSTIFELSATWIAPRLMNRIGVVRGGIWSLSWQMVWLGASISWFWISDSSSHRIVGDDRFVSATGLAIGVALSRVGLWGFDLCAQSIVQDEVEVGFRGSFSTVEAAFQSLFELMSFGTTIIFSRPDQFQWPVCISVAAVYLAGGLYTFFVRKRRGHLLHAPPCIRPKLDS</sequence>
<protein>
    <recommendedName>
        <fullName evidence="7">Solute carrier family 40 member</fullName>
    </recommendedName>
</protein>
<feature type="region of interest" description="Disordered" evidence="8">
    <location>
        <begin position="224"/>
        <end position="245"/>
    </location>
</feature>
<reference evidence="9" key="1">
    <citation type="journal article" date="2023" name="Mol. Phylogenet. Evol.">
        <title>Genome-scale phylogeny and comparative genomics of the fungal order Sordariales.</title>
        <authorList>
            <person name="Hensen N."/>
            <person name="Bonometti L."/>
            <person name="Westerberg I."/>
            <person name="Brannstrom I.O."/>
            <person name="Guillou S."/>
            <person name="Cros-Aarteil S."/>
            <person name="Calhoun S."/>
            <person name="Haridas S."/>
            <person name="Kuo A."/>
            <person name="Mondo S."/>
            <person name="Pangilinan J."/>
            <person name="Riley R."/>
            <person name="LaButti K."/>
            <person name="Andreopoulos B."/>
            <person name="Lipzen A."/>
            <person name="Chen C."/>
            <person name="Yan M."/>
            <person name="Daum C."/>
            <person name="Ng V."/>
            <person name="Clum A."/>
            <person name="Steindorff A."/>
            <person name="Ohm R.A."/>
            <person name="Martin F."/>
            <person name="Silar P."/>
            <person name="Natvig D.O."/>
            <person name="Lalanne C."/>
            <person name="Gautier V."/>
            <person name="Ament-Velasquez S.L."/>
            <person name="Kruys A."/>
            <person name="Hutchinson M.I."/>
            <person name="Powell A.J."/>
            <person name="Barry K."/>
            <person name="Miller A.N."/>
            <person name="Grigoriev I.V."/>
            <person name="Debuchy R."/>
            <person name="Gladieux P."/>
            <person name="Hiltunen Thoren M."/>
            <person name="Johannesson H."/>
        </authorList>
    </citation>
    <scope>NUCLEOTIDE SEQUENCE</scope>
    <source>
        <strain evidence="9">CBS 232.78</strain>
    </source>
</reference>
<dbReference type="PANTHER" id="PTHR11660">
    <property type="entry name" value="SOLUTE CARRIER FAMILY 40 MEMBER"/>
    <property type="match status" value="1"/>
</dbReference>
<evidence type="ECO:0000256" key="6">
    <source>
        <dbReference type="ARBA" id="ARBA00023136"/>
    </source>
</evidence>
<dbReference type="SUPFAM" id="SSF103473">
    <property type="entry name" value="MFS general substrate transporter"/>
    <property type="match status" value="1"/>
</dbReference>